<protein>
    <submittedName>
        <fullName evidence="2">Uncharacterized protein</fullName>
    </submittedName>
</protein>
<accession>A0AAF0CE71</accession>
<evidence type="ECO:0000313" key="2">
    <source>
        <dbReference type="EMBL" id="WDI30836.1"/>
    </source>
</evidence>
<proteinExistence type="predicted"/>
<evidence type="ECO:0000256" key="1">
    <source>
        <dbReference type="SAM" id="MobiDB-lite"/>
    </source>
</evidence>
<name>A0AAF0CE71_9PROT</name>
<reference evidence="2" key="1">
    <citation type="submission" date="2023-02" db="EMBL/GenBank/DDBJ databases">
        <title>Genome sequence of Hyphococcus flavus.</title>
        <authorList>
            <person name="Rong J.-C."/>
            <person name="Zhao Q."/>
            <person name="Yi M."/>
            <person name="Wu J.-Y."/>
        </authorList>
    </citation>
    <scope>NUCLEOTIDE SEQUENCE</scope>
    <source>
        <strain evidence="2">MCCC 1K03223</strain>
    </source>
</reference>
<gene>
    <name evidence="2" type="ORF">PUV54_12815</name>
</gene>
<sequence>MWRSAPRSPTRRLNNGANHRQILIMAMMTRITSEKVLSCAVSGALILLLAAACDNGGAEQNTPASEQRALSEKSDESKTGVADASQPQSANQSDGHDEILFASNAELCEAVVSRVRQSSVPYVRWVEIDDDVANVTLDYFNDGVSRTIERRKGMLAGNNIVTLWSDTGAGEFVRLDLGHAGANTKNLPAIENLHTKLTYSTADIIDLDGSIRTLVTPLQDVSTPGDFYVINWSVKAGAAAPFAPRDYYPYVDCVINQMASDG</sequence>
<evidence type="ECO:0000313" key="3">
    <source>
        <dbReference type="Proteomes" id="UP001214043"/>
    </source>
</evidence>
<dbReference type="EMBL" id="CP118166">
    <property type="protein sequence ID" value="WDI30836.1"/>
    <property type="molecule type" value="Genomic_DNA"/>
</dbReference>
<dbReference type="KEGG" id="hfl:PUV54_12815"/>
<dbReference type="AlphaFoldDB" id="A0AAF0CE71"/>
<feature type="region of interest" description="Disordered" evidence="1">
    <location>
        <begin position="58"/>
        <end position="94"/>
    </location>
</feature>
<feature type="compositionally biased region" description="Basic and acidic residues" evidence="1">
    <location>
        <begin position="69"/>
        <end position="78"/>
    </location>
</feature>
<dbReference type="RefSeq" id="WP_274492658.1">
    <property type="nucleotide sequence ID" value="NZ_CP118166.1"/>
</dbReference>
<organism evidence="2 3">
    <name type="scientific">Hyphococcus flavus</name>
    <dbReference type="NCBI Taxonomy" id="1866326"/>
    <lineage>
        <taxon>Bacteria</taxon>
        <taxon>Pseudomonadati</taxon>
        <taxon>Pseudomonadota</taxon>
        <taxon>Alphaproteobacteria</taxon>
        <taxon>Parvularculales</taxon>
        <taxon>Parvularculaceae</taxon>
        <taxon>Hyphococcus</taxon>
    </lineage>
</organism>
<dbReference type="Proteomes" id="UP001214043">
    <property type="component" value="Chromosome"/>
</dbReference>
<keyword evidence="3" id="KW-1185">Reference proteome</keyword>